<comment type="caution">
    <text evidence="1">The sequence shown here is derived from an EMBL/GenBank/DDBJ whole genome shotgun (WGS) entry which is preliminary data.</text>
</comment>
<keyword evidence="2" id="KW-1185">Reference proteome</keyword>
<evidence type="ECO:0000313" key="1">
    <source>
        <dbReference type="EMBL" id="MDC0722898.1"/>
    </source>
</evidence>
<gene>
    <name evidence="1" type="ORF">POL25_38765</name>
</gene>
<sequence>MQADGTVFENSGAAVDDFWATRLVHRALLPAADFEQCLQKPDEVVRLDCIGKAAFGEELESCLPRCGSA</sequence>
<organism evidence="1 2">
    <name type="scientific">Nannocystis bainbridge</name>
    <dbReference type="NCBI Taxonomy" id="2995303"/>
    <lineage>
        <taxon>Bacteria</taxon>
        <taxon>Pseudomonadati</taxon>
        <taxon>Myxococcota</taxon>
        <taxon>Polyangia</taxon>
        <taxon>Nannocystales</taxon>
        <taxon>Nannocystaceae</taxon>
        <taxon>Nannocystis</taxon>
    </lineage>
</organism>
<name>A0ABT5EDA9_9BACT</name>
<protein>
    <submittedName>
        <fullName evidence="1">Uncharacterized protein</fullName>
    </submittedName>
</protein>
<proteinExistence type="predicted"/>
<dbReference type="RefSeq" id="WP_272091436.1">
    <property type="nucleotide sequence ID" value="NZ_JAQNDL010000004.1"/>
</dbReference>
<dbReference type="EMBL" id="JAQNDL010000004">
    <property type="protein sequence ID" value="MDC0722898.1"/>
    <property type="molecule type" value="Genomic_DNA"/>
</dbReference>
<dbReference type="Proteomes" id="UP001221686">
    <property type="component" value="Unassembled WGS sequence"/>
</dbReference>
<reference evidence="1 2" key="1">
    <citation type="submission" date="2022-11" db="EMBL/GenBank/DDBJ databases">
        <title>Minimal conservation of predation-associated metabolite biosynthetic gene clusters underscores biosynthetic potential of Myxococcota including descriptions for ten novel species: Archangium lansinium sp. nov., Myxococcus landrumus sp. nov., Nannocystis bai.</title>
        <authorList>
            <person name="Ahearne A."/>
            <person name="Stevens C."/>
            <person name="Dowd S."/>
        </authorList>
    </citation>
    <scope>NUCLEOTIDE SEQUENCE [LARGE SCALE GENOMIC DNA]</scope>
    <source>
        <strain evidence="1 2">BB15-2</strain>
    </source>
</reference>
<evidence type="ECO:0000313" key="2">
    <source>
        <dbReference type="Proteomes" id="UP001221686"/>
    </source>
</evidence>
<accession>A0ABT5EDA9</accession>